<gene>
    <name evidence="3" type="ORF">GCM10011354_11070</name>
</gene>
<dbReference type="Pfam" id="PF13400">
    <property type="entry name" value="Tad"/>
    <property type="match status" value="1"/>
</dbReference>
<keyword evidence="4" id="KW-1185">Reference proteome</keyword>
<name>A0A8J3ETY4_9ACTN</name>
<keyword evidence="1" id="KW-0812">Transmembrane</keyword>
<dbReference type="Proteomes" id="UP000650511">
    <property type="component" value="Unassembled WGS sequence"/>
</dbReference>
<comment type="caution">
    <text evidence="3">The sequence shown here is derived from an EMBL/GenBank/DDBJ whole genome shotgun (WGS) entry which is preliminary data.</text>
</comment>
<feature type="domain" description="Putative Flp pilus-assembly TadG-like N-terminal" evidence="2">
    <location>
        <begin position="9"/>
        <end position="56"/>
    </location>
</feature>
<evidence type="ECO:0000313" key="3">
    <source>
        <dbReference type="EMBL" id="GGI04833.1"/>
    </source>
</evidence>
<organism evidence="3 4">
    <name type="scientific">Egicoccus halophilus</name>
    <dbReference type="NCBI Taxonomy" id="1670830"/>
    <lineage>
        <taxon>Bacteria</taxon>
        <taxon>Bacillati</taxon>
        <taxon>Actinomycetota</taxon>
        <taxon>Nitriliruptoria</taxon>
        <taxon>Egicoccales</taxon>
        <taxon>Egicoccaceae</taxon>
        <taxon>Egicoccus</taxon>
    </lineage>
</organism>
<keyword evidence="1" id="KW-0472">Membrane</keyword>
<dbReference type="InterPro" id="IPR028087">
    <property type="entry name" value="Tad_N"/>
</dbReference>
<keyword evidence="1" id="KW-1133">Transmembrane helix</keyword>
<dbReference type="EMBL" id="BMHA01000003">
    <property type="protein sequence ID" value="GGI04833.1"/>
    <property type="molecule type" value="Genomic_DNA"/>
</dbReference>
<reference evidence="3" key="1">
    <citation type="journal article" date="2014" name="Int. J. Syst. Evol. Microbiol.">
        <title>Complete genome sequence of Corynebacterium casei LMG S-19264T (=DSM 44701T), isolated from a smear-ripened cheese.</title>
        <authorList>
            <consortium name="US DOE Joint Genome Institute (JGI-PGF)"/>
            <person name="Walter F."/>
            <person name="Albersmeier A."/>
            <person name="Kalinowski J."/>
            <person name="Ruckert C."/>
        </authorList>
    </citation>
    <scope>NUCLEOTIDE SEQUENCE</scope>
    <source>
        <strain evidence="3">CGMCC 1.14988</strain>
    </source>
</reference>
<evidence type="ECO:0000256" key="1">
    <source>
        <dbReference type="SAM" id="Phobius"/>
    </source>
</evidence>
<dbReference type="RefSeq" id="WP_130649802.1">
    <property type="nucleotide sequence ID" value="NZ_BMHA01000003.1"/>
</dbReference>
<evidence type="ECO:0000259" key="2">
    <source>
        <dbReference type="Pfam" id="PF13400"/>
    </source>
</evidence>
<accession>A0A8J3ETY4</accession>
<dbReference type="AlphaFoldDB" id="A0A8J3ETY4"/>
<feature type="transmembrane region" description="Helical" evidence="1">
    <location>
        <begin position="12"/>
        <end position="37"/>
    </location>
</feature>
<sequence length="343" mass="34737">MQRLKEEDGAIAVVTAVVLVVLVGMLALVLDVGNLYWERRQLQNGADAAALAAARDLASGSGGTAYATARQYANDNNPRGAFVGPSDFVTTSSSVQVTARTGSLAAAGQLPSIFAGVLGVNGYATSATARVTWGNIGSGTTIPLAICGHAWNTMTSNGTVLPSGPPDQILRIGVPPGHVTPGIDCSNPGAGDPPPGGFGFLSADGNCQATMDVGNWMPGANGNTPDIGGSSPCGVNQLYAMLHNIVTTNQTVLVPIFGEYKNQGSTGSYQIVGFGAFRLLGYSVNGGPSPSNPAHGRVVSWSGSCPGSATCLRGYFTNFVSLDGVVAGPSVPSYGATVISLTN</sequence>
<proteinExistence type="predicted"/>
<reference evidence="3" key="2">
    <citation type="submission" date="2020-09" db="EMBL/GenBank/DDBJ databases">
        <authorList>
            <person name="Sun Q."/>
            <person name="Zhou Y."/>
        </authorList>
    </citation>
    <scope>NUCLEOTIDE SEQUENCE</scope>
    <source>
        <strain evidence="3">CGMCC 1.14988</strain>
    </source>
</reference>
<evidence type="ECO:0000313" key="4">
    <source>
        <dbReference type="Proteomes" id="UP000650511"/>
    </source>
</evidence>
<protein>
    <recommendedName>
        <fullName evidence="2">Putative Flp pilus-assembly TadG-like N-terminal domain-containing protein</fullName>
    </recommendedName>
</protein>
<dbReference type="OrthoDB" id="5187898at2"/>